<feature type="compositionally biased region" description="Basic and acidic residues" evidence="1">
    <location>
        <begin position="199"/>
        <end position="209"/>
    </location>
</feature>
<feature type="compositionally biased region" description="Polar residues" evidence="1">
    <location>
        <begin position="56"/>
        <end position="76"/>
    </location>
</feature>
<protein>
    <submittedName>
        <fullName evidence="3">Uncharacterized protein LOC116303680</fullName>
    </submittedName>
</protein>
<dbReference type="AlphaFoldDB" id="A0A6P8IPX9"/>
<evidence type="ECO:0000313" key="2">
    <source>
        <dbReference type="Proteomes" id="UP000515163"/>
    </source>
</evidence>
<dbReference type="GeneID" id="116303680"/>
<feature type="compositionally biased region" description="Basic and acidic residues" evidence="1">
    <location>
        <begin position="238"/>
        <end position="249"/>
    </location>
</feature>
<feature type="compositionally biased region" description="Low complexity" evidence="1">
    <location>
        <begin position="77"/>
        <end position="88"/>
    </location>
</feature>
<feature type="region of interest" description="Disordered" evidence="1">
    <location>
        <begin position="199"/>
        <end position="249"/>
    </location>
</feature>
<dbReference type="RefSeq" id="XP_031569121.1">
    <property type="nucleotide sequence ID" value="XM_031713261.1"/>
</dbReference>
<feature type="compositionally biased region" description="Basic and acidic residues" evidence="1">
    <location>
        <begin position="221"/>
        <end position="230"/>
    </location>
</feature>
<accession>A0A6P8IPX9</accession>
<proteinExistence type="predicted"/>
<keyword evidence="2" id="KW-1185">Reference proteome</keyword>
<dbReference type="OrthoDB" id="5960899at2759"/>
<sequence length="364" mass="42425">MDKEKYFSVQPNSRNAPYLRTRSRESGRTKTTFRKTARQIWIANSISKHHVGVESYSKSSEGNQKTLNSTTLETNASSPSRPPSVQRRGTPDIFPMSSEMRKTLVLLGNLDLLPEEERKRQDELVQAEKNKKLKSFRQRAQMRVIQPQRFIRSFRNGGIRKNAEKNANELENINTTAVESLINSRASNDTSSLCAKAEEMEKNNDEIKLENISSDDEDDGSERQKTKRDSLFFTPSPREQERSSKDPWRKAIKRHQHVQVVPNPSNPFFVRKRFNQTKREFFSKSWQPNSNFHEKFPSIKRTYSLGSPRTLSTEPTDLNIDLDDYTEPINDGKTIDEITNDIQERCSKWFEFRQKILTKSYEHK</sequence>
<feature type="region of interest" description="Disordered" evidence="1">
    <location>
        <begin position="1"/>
        <end position="32"/>
    </location>
</feature>
<name>A0A6P8IPX9_ACTTE</name>
<organism evidence="2 3">
    <name type="scientific">Actinia tenebrosa</name>
    <name type="common">Australian red waratah sea anemone</name>
    <dbReference type="NCBI Taxonomy" id="6105"/>
    <lineage>
        <taxon>Eukaryota</taxon>
        <taxon>Metazoa</taxon>
        <taxon>Cnidaria</taxon>
        <taxon>Anthozoa</taxon>
        <taxon>Hexacorallia</taxon>
        <taxon>Actiniaria</taxon>
        <taxon>Actiniidae</taxon>
        <taxon>Actinia</taxon>
    </lineage>
</organism>
<reference evidence="3" key="1">
    <citation type="submission" date="2025-08" db="UniProtKB">
        <authorList>
            <consortium name="RefSeq"/>
        </authorList>
    </citation>
    <scope>IDENTIFICATION</scope>
    <source>
        <tissue evidence="3">Tentacle</tissue>
    </source>
</reference>
<dbReference type="Proteomes" id="UP000515163">
    <property type="component" value="Unplaced"/>
</dbReference>
<evidence type="ECO:0000256" key="1">
    <source>
        <dbReference type="SAM" id="MobiDB-lite"/>
    </source>
</evidence>
<evidence type="ECO:0000313" key="3">
    <source>
        <dbReference type="RefSeq" id="XP_031569121.1"/>
    </source>
</evidence>
<dbReference type="InParanoid" id="A0A6P8IPX9"/>
<feature type="region of interest" description="Disordered" evidence="1">
    <location>
        <begin position="53"/>
        <end position="94"/>
    </location>
</feature>
<dbReference type="KEGG" id="aten:116303680"/>
<gene>
    <name evidence="3" type="primary">LOC116303680</name>
</gene>